<feature type="transmembrane region" description="Helical" evidence="6">
    <location>
        <begin position="106"/>
        <end position="124"/>
    </location>
</feature>
<dbReference type="GO" id="GO:0016020">
    <property type="term" value="C:membrane"/>
    <property type="evidence" value="ECO:0007669"/>
    <property type="project" value="UniProtKB-SubCell"/>
</dbReference>
<feature type="transmembrane region" description="Helical" evidence="6">
    <location>
        <begin position="278"/>
        <end position="295"/>
    </location>
</feature>
<sequence length="317" mass="33596">MSDSAASVPAAEVMRGIALMSVAMLLVPMMDVTAKYLTETQPPLQIALARFGFQMVFALLTAAIGPGLAVLRAPRLWPHLLRGFFLSGATVCFFTAIETMPVTDAIAIFFVEPMILTVLSAVILKEQVGPRRWIAVLVGLVGVGIIIRPGFENFGLTALLPLCAALLFALYLVITRKLSGEGGMLCVQFTAGLGGVMLLGTLFLAGNIAGYQPAVAVMPDLPGWGLLAVVGALSFFAHGLIVKAFAAAPASVLAPFNYLEIVSATVFSYLVFGDFPDGPTWIGIALIVGSGIYIARRENRRSQEELAARINRTGPPD</sequence>
<feature type="transmembrane region" description="Helical" evidence="6">
    <location>
        <begin position="133"/>
        <end position="151"/>
    </location>
</feature>
<dbReference type="Gene3D" id="1.10.3730.20">
    <property type="match status" value="1"/>
</dbReference>
<evidence type="ECO:0000256" key="3">
    <source>
        <dbReference type="ARBA" id="ARBA00022692"/>
    </source>
</evidence>
<feature type="transmembrane region" description="Helical" evidence="6">
    <location>
        <begin position="186"/>
        <end position="209"/>
    </location>
</feature>
<feature type="transmembrane region" description="Helical" evidence="6">
    <location>
        <begin position="157"/>
        <end position="174"/>
    </location>
</feature>
<organism evidence="8 9">
    <name type="scientific">Stappia indica</name>
    <dbReference type="NCBI Taxonomy" id="538381"/>
    <lineage>
        <taxon>Bacteria</taxon>
        <taxon>Pseudomonadati</taxon>
        <taxon>Pseudomonadota</taxon>
        <taxon>Alphaproteobacteria</taxon>
        <taxon>Hyphomicrobiales</taxon>
        <taxon>Stappiaceae</taxon>
        <taxon>Stappia</taxon>
    </lineage>
</organism>
<comment type="similarity">
    <text evidence="2">Belongs to the drug/metabolite transporter (DMT) superfamily. 10 TMS drug/metabolite exporter (DME) (TC 2.A.7.3) family.</text>
</comment>
<name>A0A285SN53_9HYPH</name>
<comment type="subcellular location">
    <subcellularLocation>
        <location evidence="1">Membrane</location>
        <topology evidence="1">Multi-pass membrane protein</topology>
    </subcellularLocation>
</comment>
<dbReference type="Proteomes" id="UP000219331">
    <property type="component" value="Unassembled WGS sequence"/>
</dbReference>
<feature type="transmembrane region" description="Helical" evidence="6">
    <location>
        <begin position="253"/>
        <end position="272"/>
    </location>
</feature>
<dbReference type="AlphaFoldDB" id="A0A285SN53"/>
<dbReference type="SUPFAM" id="SSF103481">
    <property type="entry name" value="Multidrug resistance efflux transporter EmrE"/>
    <property type="match status" value="2"/>
</dbReference>
<evidence type="ECO:0000313" key="9">
    <source>
        <dbReference type="Proteomes" id="UP000219331"/>
    </source>
</evidence>
<keyword evidence="4 6" id="KW-1133">Transmembrane helix</keyword>
<reference evidence="8 9" key="1">
    <citation type="submission" date="2017-08" db="EMBL/GenBank/DDBJ databases">
        <authorList>
            <person name="de Groot N.N."/>
        </authorList>
    </citation>
    <scope>NUCLEOTIDE SEQUENCE [LARGE SCALE GENOMIC DNA]</scope>
    <source>
        <strain evidence="8 9">USBA 352</strain>
    </source>
</reference>
<proteinExistence type="inferred from homology"/>
<feature type="domain" description="EamA" evidence="7">
    <location>
        <begin position="158"/>
        <end position="290"/>
    </location>
</feature>
<evidence type="ECO:0000256" key="5">
    <source>
        <dbReference type="ARBA" id="ARBA00023136"/>
    </source>
</evidence>
<feature type="transmembrane region" description="Helical" evidence="6">
    <location>
        <begin position="83"/>
        <end position="100"/>
    </location>
</feature>
<dbReference type="InterPro" id="IPR037185">
    <property type="entry name" value="EmrE-like"/>
</dbReference>
<dbReference type="PANTHER" id="PTHR22911">
    <property type="entry name" value="ACYL-MALONYL CONDENSING ENZYME-RELATED"/>
    <property type="match status" value="1"/>
</dbReference>
<evidence type="ECO:0000256" key="6">
    <source>
        <dbReference type="SAM" id="Phobius"/>
    </source>
</evidence>
<evidence type="ECO:0000313" key="8">
    <source>
        <dbReference type="EMBL" id="SOC09395.1"/>
    </source>
</evidence>
<gene>
    <name evidence="8" type="ORF">SAMN05421512_10629</name>
</gene>
<evidence type="ECO:0000256" key="1">
    <source>
        <dbReference type="ARBA" id="ARBA00004141"/>
    </source>
</evidence>
<evidence type="ECO:0000259" key="7">
    <source>
        <dbReference type="Pfam" id="PF00892"/>
    </source>
</evidence>
<dbReference type="PANTHER" id="PTHR22911:SF6">
    <property type="entry name" value="SOLUTE CARRIER FAMILY 35 MEMBER G1"/>
    <property type="match status" value="1"/>
</dbReference>
<protein>
    <submittedName>
        <fullName evidence="8">EamA domain-containing membrane protein RarD</fullName>
    </submittedName>
</protein>
<evidence type="ECO:0000256" key="2">
    <source>
        <dbReference type="ARBA" id="ARBA00009853"/>
    </source>
</evidence>
<keyword evidence="3 6" id="KW-0812">Transmembrane</keyword>
<feature type="transmembrane region" description="Helical" evidence="6">
    <location>
        <begin position="12"/>
        <end position="31"/>
    </location>
</feature>
<feature type="domain" description="EamA" evidence="7">
    <location>
        <begin position="15"/>
        <end position="147"/>
    </location>
</feature>
<keyword evidence="9" id="KW-1185">Reference proteome</keyword>
<dbReference type="InterPro" id="IPR000620">
    <property type="entry name" value="EamA_dom"/>
</dbReference>
<evidence type="ECO:0000256" key="4">
    <source>
        <dbReference type="ARBA" id="ARBA00022989"/>
    </source>
</evidence>
<dbReference type="STRING" id="538381.GCA_001696535_02558"/>
<dbReference type="EMBL" id="OBML01000006">
    <property type="protein sequence ID" value="SOC09395.1"/>
    <property type="molecule type" value="Genomic_DNA"/>
</dbReference>
<accession>A0A285SN53</accession>
<feature type="transmembrane region" description="Helical" evidence="6">
    <location>
        <begin position="221"/>
        <end position="241"/>
    </location>
</feature>
<feature type="transmembrane region" description="Helical" evidence="6">
    <location>
        <begin position="51"/>
        <end position="71"/>
    </location>
</feature>
<dbReference type="RefSeq" id="WP_244297514.1">
    <property type="nucleotide sequence ID" value="NZ_OBML01000006.1"/>
</dbReference>
<keyword evidence="5 6" id="KW-0472">Membrane</keyword>
<dbReference type="Pfam" id="PF00892">
    <property type="entry name" value="EamA"/>
    <property type="match status" value="2"/>
</dbReference>